<dbReference type="InterPro" id="IPR028018">
    <property type="entry name" value="DUF4646"/>
</dbReference>
<evidence type="ECO:0000313" key="3">
    <source>
        <dbReference type="Proteomes" id="UP000076532"/>
    </source>
</evidence>
<reference evidence="2 3" key="1">
    <citation type="journal article" date="2016" name="Mol. Biol. Evol.">
        <title>Comparative Genomics of Early-Diverging Mushroom-Forming Fungi Provides Insights into the Origins of Lignocellulose Decay Capabilities.</title>
        <authorList>
            <person name="Nagy L.G."/>
            <person name="Riley R."/>
            <person name="Tritt A."/>
            <person name="Adam C."/>
            <person name="Daum C."/>
            <person name="Floudas D."/>
            <person name="Sun H."/>
            <person name="Yadav J.S."/>
            <person name="Pangilinan J."/>
            <person name="Larsson K.H."/>
            <person name="Matsuura K."/>
            <person name="Barry K."/>
            <person name="Labutti K."/>
            <person name="Kuo R."/>
            <person name="Ohm R.A."/>
            <person name="Bhattacharya S.S."/>
            <person name="Shirouzu T."/>
            <person name="Yoshinaga Y."/>
            <person name="Martin F.M."/>
            <person name="Grigoriev I.V."/>
            <person name="Hibbett D.S."/>
        </authorList>
    </citation>
    <scope>NUCLEOTIDE SEQUENCE [LARGE SCALE GENOMIC DNA]</scope>
    <source>
        <strain evidence="2 3">CBS 109695</strain>
    </source>
</reference>
<dbReference type="AlphaFoldDB" id="A0A165XLQ6"/>
<name>A0A165XLQ6_9AGAM</name>
<gene>
    <name evidence="2" type="ORF">FIBSPDRAFT_874336</name>
</gene>
<dbReference type="STRING" id="436010.A0A165XLQ6"/>
<accession>A0A165XLQ6</accession>
<evidence type="ECO:0000313" key="2">
    <source>
        <dbReference type="EMBL" id="KZP08677.1"/>
    </source>
</evidence>
<evidence type="ECO:0000256" key="1">
    <source>
        <dbReference type="SAM" id="MobiDB-lite"/>
    </source>
</evidence>
<organism evidence="2 3">
    <name type="scientific">Athelia psychrophila</name>
    <dbReference type="NCBI Taxonomy" id="1759441"/>
    <lineage>
        <taxon>Eukaryota</taxon>
        <taxon>Fungi</taxon>
        <taxon>Dikarya</taxon>
        <taxon>Basidiomycota</taxon>
        <taxon>Agaricomycotina</taxon>
        <taxon>Agaricomycetes</taxon>
        <taxon>Agaricomycetidae</taxon>
        <taxon>Atheliales</taxon>
        <taxon>Atheliaceae</taxon>
        <taxon>Athelia</taxon>
    </lineage>
</organism>
<sequence>MQGQGQYPAYGVPPPMGVAGTSSGGMASPSSQRTDRSPPSFSRAPPPGLPYNAFPPTYLIALRGDVAHGFPPMPPPSPVAPHPFATHDVNESDWTRCDLSLRELSTKELC</sequence>
<feature type="region of interest" description="Disordered" evidence="1">
    <location>
        <begin position="1"/>
        <end position="50"/>
    </location>
</feature>
<protein>
    <submittedName>
        <fullName evidence="2">Uncharacterized protein</fullName>
    </submittedName>
</protein>
<dbReference type="EMBL" id="KV417716">
    <property type="protein sequence ID" value="KZP08677.1"/>
    <property type="molecule type" value="Genomic_DNA"/>
</dbReference>
<keyword evidence="3" id="KW-1185">Reference proteome</keyword>
<proteinExistence type="predicted"/>
<feature type="compositionally biased region" description="Polar residues" evidence="1">
    <location>
        <begin position="20"/>
        <end position="32"/>
    </location>
</feature>
<dbReference type="Pfam" id="PF15496">
    <property type="entry name" value="DUF4646"/>
    <property type="match status" value="1"/>
</dbReference>
<dbReference type="Proteomes" id="UP000076532">
    <property type="component" value="Unassembled WGS sequence"/>
</dbReference>